<dbReference type="Proteomes" id="UP000326729">
    <property type="component" value="Unassembled WGS sequence"/>
</dbReference>
<dbReference type="PANTHER" id="PTHR18896">
    <property type="entry name" value="PHOSPHOLIPASE D"/>
    <property type="match status" value="1"/>
</dbReference>
<evidence type="ECO:0000256" key="1">
    <source>
        <dbReference type="ARBA" id="ARBA00000798"/>
    </source>
</evidence>
<dbReference type="GO" id="GO:0004630">
    <property type="term" value="F:phospholipase D activity"/>
    <property type="evidence" value="ECO:0007669"/>
    <property type="project" value="UniProtKB-EC"/>
</dbReference>
<dbReference type="EMBL" id="CABVGY010000013">
    <property type="protein sequence ID" value="VVM86843.1"/>
    <property type="molecule type" value="Genomic_DNA"/>
</dbReference>
<dbReference type="AlphaFoldDB" id="A0A5E6T7S8"/>
<protein>
    <submittedName>
        <fullName evidence="6">Cardiolipin synthase</fullName>
        <ecNumber evidence="6">2.7.8.-</ecNumber>
    </submittedName>
</protein>
<dbReference type="GO" id="GO:0009395">
    <property type="term" value="P:phospholipid catabolic process"/>
    <property type="evidence" value="ECO:0007669"/>
    <property type="project" value="TreeGrafter"/>
</dbReference>
<proteinExistence type="predicted"/>
<dbReference type="RefSeq" id="WP_150716479.1">
    <property type="nucleotide sequence ID" value="NZ_CABVGY010000013.1"/>
</dbReference>
<keyword evidence="3" id="KW-0378">Hydrolase</keyword>
<name>A0A5E6T7S8_PSEFL</name>
<comment type="catalytic activity">
    <reaction evidence="1">
        <text>a 1,2-diacyl-sn-glycero-3-phosphocholine + H2O = a 1,2-diacyl-sn-glycero-3-phosphate + choline + H(+)</text>
        <dbReference type="Rhea" id="RHEA:14445"/>
        <dbReference type="ChEBI" id="CHEBI:15354"/>
        <dbReference type="ChEBI" id="CHEBI:15377"/>
        <dbReference type="ChEBI" id="CHEBI:15378"/>
        <dbReference type="ChEBI" id="CHEBI:57643"/>
        <dbReference type="ChEBI" id="CHEBI:58608"/>
        <dbReference type="EC" id="3.1.4.4"/>
    </reaction>
</comment>
<evidence type="ECO:0000256" key="4">
    <source>
        <dbReference type="ARBA" id="ARBA00023098"/>
    </source>
</evidence>
<reference evidence="6 7" key="1">
    <citation type="submission" date="2019-09" db="EMBL/GenBank/DDBJ databases">
        <authorList>
            <person name="Chandra G."/>
            <person name="Truman W A."/>
        </authorList>
    </citation>
    <scope>NUCLEOTIDE SEQUENCE [LARGE SCALE GENOMIC DNA]</scope>
    <source>
        <strain evidence="6">PS659</strain>
    </source>
</reference>
<sequence>MTTPTITVPIATSKTTSCQLNLPWFVQCTEYVPAPATFEPLVNGERAFGSVYDAIWAAKTSVEIICWGFQPSMYFKRGDTGSLCIGDLLIKKALEGVQVRILCWYDTLRVAQTSENPTPGDNVSNWLGKYKQNRNDAQVEYDKMWYRQIRLAYTGAETGPIELGQRFFRLLLWGNDPSLRIKNIEFVTRDFGLLDRAEIAWRLKWKALDKDRDTTNKVMSSVAMVAEPSHHQKMVLVDYEQPEVAVGFVMGHNTLDAYWDNDDHSHVQHHGQFGRNGETPRQDISSRVSGPVLEFLNDNFCAAWKKETRVDLLGPRKHLAGQLRVRPDYGPPVMAQILRTQSQENIRDIEKVYLKAVNNTTRFIYIENQYFRWPPLADKIKRVVQNLLKGGRDLEKDGPLYLFVVTNSSTEAMGDGSVNTFRMLKQLGRPELMPGVARAERRDGLEAELAQAKLAERLASINARIFKDQRDTERDQAAARYYETLKDKRERASARVAQLEKEFPQQDQAVISPTEIPGLKVHICTLVAPDSPPENWMDVYVHSKLMIVDDVFTTLGSANINTRSMQVDSELNICIEDPAVTRPLREHLFGVHTGEETIGADMAEIFKKWTEILKKNNTRRMRSLQRETVKTSTSPVASLVEFLQESPDRKDWD</sequence>
<evidence type="ECO:0000259" key="5">
    <source>
        <dbReference type="PROSITE" id="PS50035"/>
    </source>
</evidence>
<dbReference type="GO" id="GO:0016740">
    <property type="term" value="F:transferase activity"/>
    <property type="evidence" value="ECO:0007669"/>
    <property type="project" value="UniProtKB-KW"/>
</dbReference>
<dbReference type="EC" id="2.7.8.-" evidence="6"/>
<dbReference type="InterPro" id="IPR025202">
    <property type="entry name" value="PLD-like_dom"/>
</dbReference>
<dbReference type="InterPro" id="IPR015679">
    <property type="entry name" value="PLipase_D_fam"/>
</dbReference>
<keyword evidence="6" id="KW-0808">Transferase</keyword>
<organism evidence="6 7">
    <name type="scientific">Pseudomonas fluorescens</name>
    <dbReference type="NCBI Taxonomy" id="294"/>
    <lineage>
        <taxon>Bacteria</taxon>
        <taxon>Pseudomonadati</taxon>
        <taxon>Pseudomonadota</taxon>
        <taxon>Gammaproteobacteria</taxon>
        <taxon>Pseudomonadales</taxon>
        <taxon>Pseudomonadaceae</taxon>
        <taxon>Pseudomonas</taxon>
    </lineage>
</organism>
<dbReference type="PANTHER" id="PTHR18896:SF76">
    <property type="entry name" value="PHOSPHOLIPASE"/>
    <property type="match status" value="1"/>
</dbReference>
<accession>A0A5E6T7S8</accession>
<feature type="domain" description="PLD phosphodiesterase" evidence="5">
    <location>
        <begin position="537"/>
        <end position="564"/>
    </location>
</feature>
<dbReference type="SMART" id="SM00155">
    <property type="entry name" value="PLDc"/>
    <property type="match status" value="2"/>
</dbReference>
<dbReference type="Pfam" id="PF13091">
    <property type="entry name" value="PLDc_2"/>
    <property type="match status" value="1"/>
</dbReference>
<keyword evidence="4" id="KW-0443">Lipid metabolism</keyword>
<dbReference type="InterPro" id="IPR001736">
    <property type="entry name" value="PLipase_D/transphosphatidylase"/>
</dbReference>
<evidence type="ECO:0000256" key="2">
    <source>
        <dbReference type="ARBA" id="ARBA00022737"/>
    </source>
</evidence>
<evidence type="ECO:0000313" key="7">
    <source>
        <dbReference type="Proteomes" id="UP000326729"/>
    </source>
</evidence>
<evidence type="ECO:0000313" key="6">
    <source>
        <dbReference type="EMBL" id="VVM86843.1"/>
    </source>
</evidence>
<dbReference type="SUPFAM" id="SSF56024">
    <property type="entry name" value="Phospholipase D/nuclease"/>
    <property type="match status" value="2"/>
</dbReference>
<dbReference type="OrthoDB" id="8828485at2"/>
<gene>
    <name evidence="6" type="ORF">PS659_02633</name>
</gene>
<dbReference type="PROSITE" id="PS50035">
    <property type="entry name" value="PLD"/>
    <property type="match status" value="1"/>
</dbReference>
<keyword evidence="2" id="KW-0677">Repeat</keyword>
<dbReference type="Gene3D" id="3.30.870.10">
    <property type="entry name" value="Endonuclease Chain A"/>
    <property type="match status" value="2"/>
</dbReference>
<evidence type="ECO:0000256" key="3">
    <source>
        <dbReference type="ARBA" id="ARBA00022801"/>
    </source>
</evidence>